<dbReference type="InterPro" id="IPR036498">
    <property type="entry name" value="Nfu/NifU_N_sf"/>
</dbReference>
<sequence length="185" mass="20747">MYIQTQDTPNPNTIKFIPGVEVLKKGTYHFNNDDDYSNSPLAKRLFEIDGVKSVFLGKDFVSVTKEEDIAWDRLKTYVLAGMVDHFIAGIPVIEKKKEAGTKKLGIEKINSEIERQIIELIETKIRPAVAQDGGDITYKNFENGVVYLELHGACQGCPSSTITLKQGIESMLKYYVPEVQSVESI</sequence>
<dbReference type="InterPro" id="IPR035433">
    <property type="entry name" value="NFU1-like"/>
</dbReference>
<dbReference type="InterPro" id="IPR014824">
    <property type="entry name" value="Nfu/NifU_N"/>
</dbReference>
<dbReference type="Gene3D" id="3.30.300.130">
    <property type="entry name" value="Fe-S cluster assembly (FSCA)"/>
    <property type="match status" value="1"/>
</dbReference>
<dbReference type="PANTHER" id="PTHR11178">
    <property type="entry name" value="IRON-SULFUR CLUSTER SCAFFOLD PROTEIN NFU-RELATED"/>
    <property type="match status" value="1"/>
</dbReference>
<comment type="similarity">
    <text evidence="1">Belongs to the NifU family.</text>
</comment>
<dbReference type="RefSeq" id="WP_323732955.1">
    <property type="nucleotide sequence ID" value="NZ_CP110820.1"/>
</dbReference>
<name>A0ABZ0UIS9_9RICK</name>
<keyword evidence="4" id="KW-1185">Reference proteome</keyword>
<dbReference type="SMART" id="SM00932">
    <property type="entry name" value="Nfu_N"/>
    <property type="match status" value="1"/>
</dbReference>
<feature type="domain" description="Scaffold protein Nfu/NifU N-terminal" evidence="2">
    <location>
        <begin position="3"/>
        <end position="89"/>
    </location>
</feature>
<dbReference type="Pfam" id="PF08712">
    <property type="entry name" value="Nfu_N"/>
    <property type="match status" value="1"/>
</dbReference>
<dbReference type="InterPro" id="IPR034904">
    <property type="entry name" value="FSCA_dom_sf"/>
</dbReference>
<dbReference type="EMBL" id="CP110820">
    <property type="protein sequence ID" value="WPX95991.1"/>
    <property type="molecule type" value="Genomic_DNA"/>
</dbReference>
<proteinExistence type="inferred from homology"/>
<gene>
    <name evidence="3" type="ORF">Bandiella_00093</name>
</gene>
<dbReference type="PIRSF" id="PIRSF036773">
    <property type="entry name" value="HIRIP5"/>
    <property type="match status" value="1"/>
</dbReference>
<evidence type="ECO:0000259" key="2">
    <source>
        <dbReference type="SMART" id="SM00932"/>
    </source>
</evidence>
<dbReference type="Proteomes" id="UP001327219">
    <property type="component" value="Chromosome"/>
</dbReference>
<dbReference type="SUPFAM" id="SSF117916">
    <property type="entry name" value="Fe-S cluster assembly (FSCA) domain-like"/>
    <property type="match status" value="1"/>
</dbReference>
<protein>
    <submittedName>
        <fullName evidence="3">Fe/S biogenesis protein NifU-like protein</fullName>
    </submittedName>
</protein>
<reference evidence="3 4" key="1">
    <citation type="submission" date="2022-11" db="EMBL/GenBank/DDBJ databases">
        <title>Host association and intracellularity evolved multiple times independently in the Rickettsiales.</title>
        <authorList>
            <person name="Castelli M."/>
            <person name="Nardi T."/>
            <person name="Gammuto L."/>
            <person name="Bellinzona G."/>
            <person name="Sabaneyeva E."/>
            <person name="Potekhin A."/>
            <person name="Serra V."/>
            <person name="Petroni G."/>
            <person name="Sassera D."/>
        </authorList>
    </citation>
    <scope>NUCLEOTIDE SEQUENCE [LARGE SCALE GENOMIC DNA]</scope>
    <source>
        <strain evidence="3 4">NDG2</strain>
    </source>
</reference>
<evidence type="ECO:0000313" key="3">
    <source>
        <dbReference type="EMBL" id="WPX95991.1"/>
    </source>
</evidence>
<evidence type="ECO:0000256" key="1">
    <source>
        <dbReference type="ARBA" id="ARBA00006420"/>
    </source>
</evidence>
<evidence type="ECO:0000313" key="4">
    <source>
        <dbReference type="Proteomes" id="UP001327219"/>
    </source>
</evidence>
<dbReference type="InterPro" id="IPR001075">
    <property type="entry name" value="NIF_FeS_clus_asmbl_NifU_C"/>
</dbReference>
<dbReference type="Pfam" id="PF01106">
    <property type="entry name" value="NifU"/>
    <property type="match status" value="1"/>
</dbReference>
<accession>A0ABZ0UIS9</accession>
<dbReference type="PANTHER" id="PTHR11178:SF1">
    <property type="entry name" value="NFU1 IRON-SULFUR CLUSTER SCAFFOLD HOMOLOG, MITOCHONDRIAL"/>
    <property type="match status" value="1"/>
</dbReference>
<dbReference type="SUPFAM" id="SSF110836">
    <property type="entry name" value="Hypothetical protein SAV1430"/>
    <property type="match status" value="1"/>
</dbReference>
<dbReference type="Gene3D" id="3.30.1370.70">
    <property type="entry name" value="Scaffold protein Nfu/NifU, N-terminal domain"/>
    <property type="match status" value="1"/>
</dbReference>
<organism evidence="3 4">
    <name type="scientific">Candidatus Bandiella euplotis</name>
    <dbReference type="NCBI Taxonomy" id="1664265"/>
    <lineage>
        <taxon>Bacteria</taxon>
        <taxon>Pseudomonadati</taxon>
        <taxon>Pseudomonadota</taxon>
        <taxon>Alphaproteobacteria</taxon>
        <taxon>Rickettsiales</taxon>
        <taxon>Candidatus Midichloriaceae</taxon>
        <taxon>Candidatus Bandiella</taxon>
    </lineage>
</organism>